<reference evidence="2" key="1">
    <citation type="submission" date="2021-01" db="EMBL/GenBank/DDBJ databases">
        <authorList>
            <consortium name="Genoscope - CEA"/>
            <person name="William W."/>
        </authorList>
    </citation>
    <scope>NUCLEOTIDE SEQUENCE</scope>
</reference>
<proteinExistence type="predicted"/>
<gene>
    <name evidence="2" type="ORF">PSON_ATCC_30995.1.T0020171</name>
</gene>
<evidence type="ECO:0000313" key="3">
    <source>
        <dbReference type="Proteomes" id="UP000692954"/>
    </source>
</evidence>
<evidence type="ECO:0000313" key="2">
    <source>
        <dbReference type="EMBL" id="CAD8046997.1"/>
    </source>
</evidence>
<feature type="domain" description="C2H2-type" evidence="1">
    <location>
        <begin position="70"/>
        <end position="91"/>
    </location>
</feature>
<dbReference type="InterPro" id="IPR013087">
    <property type="entry name" value="Znf_C2H2_type"/>
</dbReference>
<comment type="caution">
    <text evidence="2">The sequence shown here is derived from an EMBL/GenBank/DDBJ whole genome shotgun (WGS) entry which is preliminary data.</text>
</comment>
<keyword evidence="3" id="KW-1185">Reference proteome</keyword>
<dbReference type="PROSITE" id="PS00028">
    <property type="entry name" value="ZINC_FINGER_C2H2_1"/>
    <property type="match status" value="1"/>
</dbReference>
<accession>A0A8S1JXI2</accession>
<evidence type="ECO:0000259" key="1">
    <source>
        <dbReference type="PROSITE" id="PS00028"/>
    </source>
</evidence>
<dbReference type="EMBL" id="CAJJDN010000002">
    <property type="protein sequence ID" value="CAD8046997.1"/>
    <property type="molecule type" value="Genomic_DNA"/>
</dbReference>
<protein>
    <recommendedName>
        <fullName evidence="1">C2H2-type domain-containing protein</fullName>
    </recommendedName>
</protein>
<sequence length="134" mass="15944">MEKLNSKVSFNKKNHSKNDNKVWHIFQDDHNNNQPSQQLSLITKPNMINPIQQYQGEIKSQNAKNLTNQCRFCHQRFKNFKALGGHISKRHTGSSQKYIQKMRSYSRNTQQRFNRRILTEYIRGLFGFEDQGEQ</sequence>
<dbReference type="OrthoDB" id="304735at2759"/>
<dbReference type="Proteomes" id="UP000692954">
    <property type="component" value="Unassembled WGS sequence"/>
</dbReference>
<organism evidence="2 3">
    <name type="scientific">Paramecium sonneborni</name>
    <dbReference type="NCBI Taxonomy" id="65129"/>
    <lineage>
        <taxon>Eukaryota</taxon>
        <taxon>Sar</taxon>
        <taxon>Alveolata</taxon>
        <taxon>Ciliophora</taxon>
        <taxon>Intramacronucleata</taxon>
        <taxon>Oligohymenophorea</taxon>
        <taxon>Peniculida</taxon>
        <taxon>Parameciidae</taxon>
        <taxon>Paramecium</taxon>
    </lineage>
</organism>
<dbReference type="AlphaFoldDB" id="A0A8S1JXI2"/>
<name>A0A8S1JXI2_9CILI</name>